<proteinExistence type="predicted"/>
<dbReference type="AlphaFoldDB" id="A0A7W9Y9U7"/>
<evidence type="ECO:0000313" key="2">
    <source>
        <dbReference type="Proteomes" id="UP000547879"/>
    </source>
</evidence>
<evidence type="ECO:0000313" key="1">
    <source>
        <dbReference type="EMBL" id="MBB6164497.1"/>
    </source>
</evidence>
<organism evidence="1 2">
    <name type="scientific">Rhizobium wenxiniae</name>
    <dbReference type="NCBI Taxonomy" id="1737357"/>
    <lineage>
        <taxon>Bacteria</taxon>
        <taxon>Pseudomonadati</taxon>
        <taxon>Pseudomonadota</taxon>
        <taxon>Alphaproteobacteria</taxon>
        <taxon>Hyphomicrobiales</taxon>
        <taxon>Rhizobiaceae</taxon>
        <taxon>Rhizobium/Agrobacterium group</taxon>
        <taxon>Rhizobium</taxon>
    </lineage>
</organism>
<accession>A0A7W9Y9U7</accession>
<dbReference type="Proteomes" id="UP000547879">
    <property type="component" value="Unassembled WGS sequence"/>
</dbReference>
<keyword evidence="2" id="KW-1185">Reference proteome</keyword>
<protein>
    <submittedName>
        <fullName evidence="1">Uncharacterized protein</fullName>
    </submittedName>
</protein>
<comment type="caution">
    <text evidence="1">The sequence shown here is derived from an EMBL/GenBank/DDBJ whole genome shotgun (WGS) entry which is preliminary data.</text>
</comment>
<reference evidence="1 2" key="1">
    <citation type="submission" date="2020-08" db="EMBL/GenBank/DDBJ databases">
        <title>Genomic Encyclopedia of Type Strains, Phase IV (KMG-IV): sequencing the most valuable type-strain genomes for metagenomic binning, comparative biology and taxonomic classification.</title>
        <authorList>
            <person name="Goeker M."/>
        </authorList>
    </citation>
    <scope>NUCLEOTIDE SEQUENCE [LARGE SCALE GENOMIC DNA]</scope>
    <source>
        <strain evidence="1 2">DSM 100734</strain>
    </source>
</reference>
<dbReference type="EMBL" id="JACHEG010000006">
    <property type="protein sequence ID" value="MBB6164497.1"/>
    <property type="molecule type" value="Genomic_DNA"/>
</dbReference>
<name>A0A7W9Y9U7_9HYPH</name>
<sequence length="36" mass="3876">MDNVQDARRYLAKTGDGLVAIAATFVSYGVSEILQC</sequence>
<gene>
    <name evidence="1" type="ORF">HNQ72_004342</name>
</gene>